<sequence length="198" mass="22098">MKAFQNKNHTLFGFVNLIVAFLSCLIVYVPMGLYISKYHEISASSNLNTVKDWLNLAQPGYFKGGSLASALIITFILSFLTIGACYLWFKSLQNRSSEVDIPQQAFSAAKWVGILTVIMIICLLISFFIGWLMPVQTERDSIDMAKTIAFRRIVLYAVLGTLFSVSNILVSVVGISYIQLRISHANLISGESHSHENH</sequence>
<gene>
    <name evidence="2" type="ORF">UREOM_4400</name>
</gene>
<name>A0ABP9UB81_9BACT</name>
<keyword evidence="1" id="KW-0472">Membrane</keyword>
<organism evidence="2 3">
    <name type="scientific">Ureaplasma ceti</name>
    <dbReference type="NCBI Taxonomy" id="3119530"/>
    <lineage>
        <taxon>Bacteria</taxon>
        <taxon>Bacillati</taxon>
        <taxon>Mycoplasmatota</taxon>
        <taxon>Mycoplasmoidales</taxon>
        <taxon>Mycoplasmoidaceae</taxon>
        <taxon>Ureaplasma</taxon>
    </lineage>
</organism>
<evidence type="ECO:0000313" key="2">
    <source>
        <dbReference type="EMBL" id="GAA5414729.1"/>
    </source>
</evidence>
<feature type="transmembrane region" description="Helical" evidence="1">
    <location>
        <begin position="12"/>
        <end position="35"/>
    </location>
</feature>
<dbReference type="RefSeq" id="WP_353289890.1">
    <property type="nucleotide sequence ID" value="NZ_BAABQM010000003.1"/>
</dbReference>
<comment type="caution">
    <text evidence="2">The sequence shown here is derived from an EMBL/GenBank/DDBJ whole genome shotgun (WGS) entry which is preliminary data.</text>
</comment>
<dbReference type="EMBL" id="BAABQM010000003">
    <property type="protein sequence ID" value="GAA5414729.1"/>
    <property type="molecule type" value="Genomic_DNA"/>
</dbReference>
<evidence type="ECO:0000256" key="1">
    <source>
        <dbReference type="SAM" id="Phobius"/>
    </source>
</evidence>
<dbReference type="Proteomes" id="UP001449582">
    <property type="component" value="Unassembled WGS sequence"/>
</dbReference>
<feature type="transmembrane region" description="Helical" evidence="1">
    <location>
        <begin position="67"/>
        <end position="89"/>
    </location>
</feature>
<dbReference type="PROSITE" id="PS51257">
    <property type="entry name" value="PROKAR_LIPOPROTEIN"/>
    <property type="match status" value="1"/>
</dbReference>
<accession>A0ABP9UB81</accession>
<feature type="transmembrane region" description="Helical" evidence="1">
    <location>
        <begin position="153"/>
        <end position="178"/>
    </location>
</feature>
<keyword evidence="1" id="KW-0812">Transmembrane</keyword>
<reference evidence="2" key="1">
    <citation type="submission" date="2024-02" db="EMBL/GenBank/DDBJ databases">
        <title>Draft genome sequence of new strains in genus Ureaplasma.</title>
        <authorList>
            <person name="Nakajima Y."/>
            <person name="Segawa T."/>
        </authorList>
    </citation>
    <scope>NUCLEOTIDE SEQUENCE [LARGE SCALE GENOMIC DNA]</scope>
    <source>
        <strain evidence="2">OM1</strain>
    </source>
</reference>
<keyword evidence="1" id="KW-1133">Transmembrane helix</keyword>
<feature type="transmembrane region" description="Helical" evidence="1">
    <location>
        <begin position="110"/>
        <end position="133"/>
    </location>
</feature>
<keyword evidence="3" id="KW-1185">Reference proteome</keyword>
<proteinExistence type="predicted"/>
<evidence type="ECO:0000313" key="3">
    <source>
        <dbReference type="Proteomes" id="UP001449582"/>
    </source>
</evidence>
<protein>
    <submittedName>
        <fullName evidence="2">Uncharacterized protein</fullName>
    </submittedName>
</protein>